<reference evidence="2" key="1">
    <citation type="submission" date="2015-06" db="EMBL/GenBank/DDBJ databases">
        <authorList>
            <person name="Bertelli C."/>
        </authorList>
    </citation>
    <scope>NUCLEOTIDE SEQUENCE [LARGE SCALE GENOMIC DNA]</scope>
    <source>
        <strain evidence="2">CRIB-30</strain>
    </source>
</reference>
<gene>
    <name evidence="1" type="ORF">ELAC_1714</name>
</gene>
<evidence type="ECO:0000313" key="1">
    <source>
        <dbReference type="EMBL" id="CRX39041.1"/>
    </source>
</evidence>
<dbReference type="GO" id="GO:0016757">
    <property type="term" value="F:glycosyltransferase activity"/>
    <property type="evidence" value="ECO:0007669"/>
    <property type="project" value="InterPro"/>
</dbReference>
<accession>A0A0H5DQU2</accession>
<dbReference type="RefSeq" id="WP_098038898.1">
    <property type="nucleotide sequence ID" value="NZ_CWGJ01000025.1"/>
</dbReference>
<sequence>MEPIRIFVGTEPNQWLPTVVLKSSIARRTKAPLEFHDLKGIELNLKVKMYTGFSFFRYHIPELCGYRGRGIYLDADMVCVADIQELYEMDMKDKGALSKVKDKKSYYTSCLLLDCERLKHWNIREWALLINAGLTSYWGIMSGDPSGINHDDFGPLDPIWNHFDRYYDTTKIIHYTTVPTQPWKMPGHPYRDLFLREMKETIRAGDLSLDEVRSEIEKKHVYSRIIEDMEAS</sequence>
<dbReference type="AlphaFoldDB" id="A0A0H5DQU2"/>
<evidence type="ECO:0000313" key="2">
    <source>
        <dbReference type="Proteomes" id="UP000220251"/>
    </source>
</evidence>
<dbReference type="EMBL" id="CWGJ01000025">
    <property type="protein sequence ID" value="CRX39041.1"/>
    <property type="molecule type" value="Genomic_DNA"/>
</dbReference>
<dbReference type="Gene3D" id="3.90.550.10">
    <property type="entry name" value="Spore Coat Polysaccharide Biosynthesis Protein SpsA, Chain A"/>
    <property type="match status" value="1"/>
</dbReference>
<keyword evidence="1" id="KW-0808">Transferase</keyword>
<organism evidence="1 2">
    <name type="scientific">Estrella lausannensis</name>
    <dbReference type="NCBI Taxonomy" id="483423"/>
    <lineage>
        <taxon>Bacteria</taxon>
        <taxon>Pseudomonadati</taxon>
        <taxon>Chlamydiota</taxon>
        <taxon>Chlamydiia</taxon>
        <taxon>Parachlamydiales</taxon>
        <taxon>Candidatus Criblamydiaceae</taxon>
        <taxon>Estrella</taxon>
    </lineage>
</organism>
<dbReference type="Pfam" id="PF01501">
    <property type="entry name" value="Glyco_transf_8"/>
    <property type="match status" value="1"/>
</dbReference>
<dbReference type="InterPro" id="IPR002495">
    <property type="entry name" value="Glyco_trans_8"/>
</dbReference>
<keyword evidence="2" id="KW-1185">Reference proteome</keyword>
<protein>
    <submittedName>
        <fullName evidence="1">Glycosyl transferase</fullName>
    </submittedName>
</protein>
<dbReference type="OrthoDB" id="7340531at2"/>
<proteinExistence type="predicted"/>
<name>A0A0H5DQU2_9BACT</name>
<dbReference type="SUPFAM" id="SSF53448">
    <property type="entry name" value="Nucleotide-diphospho-sugar transferases"/>
    <property type="match status" value="1"/>
</dbReference>
<dbReference type="InterPro" id="IPR029044">
    <property type="entry name" value="Nucleotide-diphossugar_trans"/>
</dbReference>
<dbReference type="Proteomes" id="UP000220251">
    <property type="component" value="Unassembled WGS sequence"/>
</dbReference>